<dbReference type="RefSeq" id="WP_171204244.1">
    <property type="nucleotide sequence ID" value="NZ_JABEMA010000376.1"/>
</dbReference>
<organism evidence="6 7">
    <name type="scientific">Pseudokineococcus marinus</name>
    <dbReference type="NCBI Taxonomy" id="351215"/>
    <lineage>
        <taxon>Bacteria</taxon>
        <taxon>Bacillati</taxon>
        <taxon>Actinomycetota</taxon>
        <taxon>Actinomycetes</taxon>
        <taxon>Kineosporiales</taxon>
        <taxon>Kineosporiaceae</taxon>
        <taxon>Pseudokineococcus</taxon>
    </lineage>
</organism>
<keyword evidence="4 6" id="KW-0808">Transferase</keyword>
<feature type="region of interest" description="Disordered" evidence="5">
    <location>
        <begin position="107"/>
        <end position="141"/>
    </location>
</feature>
<evidence type="ECO:0000256" key="1">
    <source>
        <dbReference type="ARBA" id="ARBA00004776"/>
    </source>
</evidence>
<comment type="pathway">
    <text evidence="1">Cell wall biogenesis; cell wall polysaccharide biosynthesis.</text>
</comment>
<protein>
    <submittedName>
        <fullName evidence="6">Glycosyltransferase family 2 protein</fullName>
    </submittedName>
</protein>
<dbReference type="AlphaFoldDB" id="A0A849BVU9"/>
<feature type="non-terminal residue" evidence="6">
    <location>
        <position position="384"/>
    </location>
</feature>
<dbReference type="Pfam" id="PF13641">
    <property type="entry name" value="Glyco_tranf_2_3"/>
    <property type="match status" value="1"/>
</dbReference>
<dbReference type="PANTHER" id="PTHR43179">
    <property type="entry name" value="RHAMNOSYLTRANSFERASE WBBL"/>
    <property type="match status" value="1"/>
</dbReference>
<evidence type="ECO:0000313" key="7">
    <source>
        <dbReference type="Proteomes" id="UP000555552"/>
    </source>
</evidence>
<dbReference type="InterPro" id="IPR029044">
    <property type="entry name" value="Nucleotide-diphossugar_trans"/>
</dbReference>
<reference evidence="6 7" key="1">
    <citation type="submission" date="2020-05" db="EMBL/GenBank/DDBJ databases">
        <title>MicrobeNet Type strains.</title>
        <authorList>
            <person name="Nicholson A.C."/>
        </authorList>
    </citation>
    <scope>NUCLEOTIDE SEQUENCE [LARGE SCALE GENOMIC DNA]</scope>
    <source>
        <strain evidence="6 7">JCM 14547</strain>
    </source>
</reference>
<dbReference type="Gene3D" id="3.90.550.10">
    <property type="entry name" value="Spore Coat Polysaccharide Biosynthesis Protein SpsA, Chain A"/>
    <property type="match status" value="1"/>
</dbReference>
<evidence type="ECO:0000256" key="3">
    <source>
        <dbReference type="ARBA" id="ARBA00022676"/>
    </source>
</evidence>
<dbReference type="PANTHER" id="PTHR43179:SF12">
    <property type="entry name" value="GALACTOFURANOSYLTRANSFERASE GLFT2"/>
    <property type="match status" value="1"/>
</dbReference>
<comment type="caution">
    <text evidence="6">The sequence shown here is derived from an EMBL/GenBank/DDBJ whole genome shotgun (WGS) entry which is preliminary data.</text>
</comment>
<evidence type="ECO:0000313" key="6">
    <source>
        <dbReference type="EMBL" id="NNH24504.1"/>
    </source>
</evidence>
<dbReference type="GO" id="GO:0016757">
    <property type="term" value="F:glycosyltransferase activity"/>
    <property type="evidence" value="ECO:0007669"/>
    <property type="project" value="UniProtKB-KW"/>
</dbReference>
<keyword evidence="3" id="KW-0328">Glycosyltransferase</keyword>
<accession>A0A849BVU9</accession>
<comment type="similarity">
    <text evidence="2">Belongs to the glycosyltransferase 2 family.</text>
</comment>
<dbReference type="EMBL" id="JABEMA010000376">
    <property type="protein sequence ID" value="NNH24504.1"/>
    <property type="molecule type" value="Genomic_DNA"/>
</dbReference>
<keyword evidence="7" id="KW-1185">Reference proteome</keyword>
<dbReference type="SUPFAM" id="SSF53448">
    <property type="entry name" value="Nucleotide-diphospho-sugar transferases"/>
    <property type="match status" value="1"/>
</dbReference>
<evidence type="ECO:0000256" key="5">
    <source>
        <dbReference type="SAM" id="MobiDB-lite"/>
    </source>
</evidence>
<dbReference type="Proteomes" id="UP000555552">
    <property type="component" value="Unassembled WGS sequence"/>
</dbReference>
<feature type="compositionally biased region" description="Low complexity" evidence="5">
    <location>
        <begin position="128"/>
        <end position="141"/>
    </location>
</feature>
<evidence type="ECO:0000256" key="4">
    <source>
        <dbReference type="ARBA" id="ARBA00022679"/>
    </source>
</evidence>
<gene>
    <name evidence="6" type="ORF">HLB09_15685</name>
</gene>
<sequence length="384" mass="40070">MDDQPEPAPPAGAAAGGVAGDATGALDVVTPGAVQVTALLLCTDSSPEAPDRLRRVLERLRAQSVAPASVVAVAAGCGSASLQVLRDHGLEPYLRRRSTPYELVRALPGAPASGRRRPRGADGRRRPTGTAVGTTTTGPEAAPADAPVPWLWFLTDDVVPAPDALQRLLEAVELRPGVAVAGPKVRDLDRPGRLLQVGFTTSRRGTALTRVGADELDQGQADDREDVLAVGVPGMLVRRDVLDEVGGFDPALPVDGADLDLCRRVRMAGHSVVVVPASVVERPGRHAERVGGAPGAAAYTRLVSASPLGLPFALVGVLVAGVLRALWRVLVKDPAHAPAELGRVAGVVLRPDRVLAARRRASRAQVRGRSSLVPLMASRTEVLR</sequence>
<evidence type="ECO:0000256" key="2">
    <source>
        <dbReference type="ARBA" id="ARBA00006739"/>
    </source>
</evidence>
<proteinExistence type="inferred from homology"/>
<name>A0A849BVU9_9ACTN</name>